<protein>
    <submittedName>
        <fullName evidence="1">PD-(D/E)XK nuclease family transposase</fullName>
    </submittedName>
</protein>
<dbReference type="Pfam" id="PF12784">
    <property type="entry name" value="PDDEXK_2"/>
    <property type="match status" value="1"/>
</dbReference>
<accession>A0A1H6FB43</accession>
<reference evidence="1 2" key="1">
    <citation type="submission" date="2016-10" db="EMBL/GenBank/DDBJ databases">
        <authorList>
            <person name="de Groot N.N."/>
        </authorList>
    </citation>
    <scope>NUCLEOTIDE SEQUENCE [LARGE SCALE GENOMIC DNA]</scope>
    <source>
        <strain evidence="1">MBHS1</strain>
    </source>
</reference>
<dbReference type="InterPro" id="IPR010106">
    <property type="entry name" value="RpnA"/>
</dbReference>
<dbReference type="PANTHER" id="PTHR41317:SF1">
    <property type="entry name" value="PD-(D_E)XK NUCLEASE FAMILY TRANSPOSASE"/>
    <property type="match status" value="1"/>
</dbReference>
<dbReference type="Proteomes" id="UP000236724">
    <property type="component" value="Unassembled WGS sequence"/>
</dbReference>
<organism evidence="1 2">
    <name type="scientific">Candidatus Venteria ishoeyi</name>
    <dbReference type="NCBI Taxonomy" id="1899563"/>
    <lineage>
        <taxon>Bacteria</taxon>
        <taxon>Pseudomonadati</taxon>
        <taxon>Pseudomonadota</taxon>
        <taxon>Gammaproteobacteria</taxon>
        <taxon>Thiotrichales</taxon>
        <taxon>Thiotrichaceae</taxon>
        <taxon>Venteria</taxon>
    </lineage>
</organism>
<dbReference type="OrthoDB" id="9812287at2"/>
<dbReference type="PANTHER" id="PTHR41317">
    <property type="entry name" value="PD-(D_E)XK NUCLEASE FAMILY TRANSPOSASE"/>
    <property type="match status" value="1"/>
</dbReference>
<evidence type="ECO:0000313" key="2">
    <source>
        <dbReference type="Proteomes" id="UP000236724"/>
    </source>
</evidence>
<dbReference type="AlphaFoldDB" id="A0A1H6FB43"/>
<gene>
    <name evidence="1" type="ORF">MBHS_03182</name>
</gene>
<proteinExistence type="predicted"/>
<sequence length="280" mass="32729">MRIKDKYISPFTDFGFKKLFGSEPNKDILIDFLNELLQKDTGRITDLTYLSPEQLGRDADSRKAIFDIYCESETGEKFIVELQKAKQNYFKDRSIYYSTFPIQQQAEKGDWNFKLNAVYTIGILDFVFDEDKYDSAVFHHEVQLIDKKTNKVFYDKLTYVYLEMPKFNKTENELETHFDKWLYVLKNLEDLSSRPAKLQERIFAKLFEQAALGNYTEAEYAAYEESLKIYRDLKNSIDTAFDEGRMEALQLIAGKMKQKGDPVSAIIELTGLSQSQIDKL</sequence>
<keyword evidence="2" id="KW-1185">Reference proteome</keyword>
<dbReference type="RefSeq" id="WP_103920967.1">
    <property type="nucleotide sequence ID" value="NZ_FMSV02000528.1"/>
</dbReference>
<name>A0A1H6FB43_9GAMM</name>
<dbReference type="EMBL" id="FMSV02000528">
    <property type="protein sequence ID" value="SEH07307.1"/>
    <property type="molecule type" value="Genomic_DNA"/>
</dbReference>
<dbReference type="NCBIfam" id="TIGR01784">
    <property type="entry name" value="T_den_put_tspse"/>
    <property type="match status" value="1"/>
</dbReference>
<evidence type="ECO:0000313" key="1">
    <source>
        <dbReference type="EMBL" id="SEH07307.1"/>
    </source>
</evidence>